<evidence type="ECO:0000256" key="12">
    <source>
        <dbReference type="SAM" id="MobiDB-lite"/>
    </source>
</evidence>
<dbReference type="SMART" id="SM00179">
    <property type="entry name" value="EGF_CA"/>
    <property type="match status" value="6"/>
</dbReference>
<feature type="compositionally biased region" description="Polar residues" evidence="12">
    <location>
        <begin position="358"/>
        <end position="417"/>
    </location>
</feature>
<dbReference type="PROSITE" id="PS01187">
    <property type="entry name" value="EGF_CA"/>
    <property type="match status" value="2"/>
</dbReference>
<dbReference type="Pfam" id="PF07645">
    <property type="entry name" value="EGF_CA"/>
    <property type="match status" value="3"/>
</dbReference>
<dbReference type="InterPro" id="IPR001881">
    <property type="entry name" value="EGF-like_Ca-bd_dom"/>
</dbReference>
<dbReference type="InterPro" id="IPR018097">
    <property type="entry name" value="EGF_Ca-bd_CS"/>
</dbReference>
<evidence type="ECO:0000256" key="7">
    <source>
        <dbReference type="ARBA" id="ARBA00022737"/>
    </source>
</evidence>
<dbReference type="InterPro" id="IPR000152">
    <property type="entry name" value="EGF-type_Asp/Asn_hydroxyl_site"/>
</dbReference>
<gene>
    <name evidence="14" type="primary">FBLN1</name>
    <name evidence="14" type="ORF">GZH46_02585</name>
</gene>
<dbReference type="PROSITE" id="PS00010">
    <property type="entry name" value="ASX_HYDROXYL"/>
    <property type="match status" value="2"/>
</dbReference>
<organism evidence="14 15">
    <name type="scientific">Fragariocoptes setiger</name>
    <dbReference type="NCBI Taxonomy" id="1670756"/>
    <lineage>
        <taxon>Eukaryota</taxon>
        <taxon>Metazoa</taxon>
        <taxon>Ecdysozoa</taxon>
        <taxon>Arthropoda</taxon>
        <taxon>Chelicerata</taxon>
        <taxon>Arachnida</taxon>
        <taxon>Acari</taxon>
        <taxon>Acariformes</taxon>
        <taxon>Trombidiformes</taxon>
        <taxon>Prostigmata</taxon>
        <taxon>Eupodina</taxon>
        <taxon>Eriophyoidea</taxon>
        <taxon>Phytoptidae</taxon>
        <taxon>Fragariocoptes</taxon>
    </lineage>
</organism>
<feature type="region of interest" description="Disordered" evidence="12">
    <location>
        <begin position="458"/>
        <end position="512"/>
    </location>
</feature>
<evidence type="ECO:0000259" key="13">
    <source>
        <dbReference type="PROSITE" id="PS50026"/>
    </source>
</evidence>
<dbReference type="InterPro" id="IPR052080">
    <property type="entry name" value="vWF_C/EGF_Fibrillin"/>
</dbReference>
<evidence type="ECO:0000256" key="3">
    <source>
        <dbReference type="ARBA" id="ARBA00022525"/>
    </source>
</evidence>
<keyword evidence="3" id="KW-0964">Secreted</keyword>
<dbReference type="Pfam" id="PF22914">
    <property type="entry name" value="Fibulin_C"/>
    <property type="match status" value="1"/>
</dbReference>
<dbReference type="SUPFAM" id="SSF57184">
    <property type="entry name" value="Growth factor receptor domain"/>
    <property type="match status" value="1"/>
</dbReference>
<proteinExistence type="inferred from homology"/>
<keyword evidence="15" id="KW-1185">Reference proteome</keyword>
<evidence type="ECO:0000313" key="14">
    <source>
        <dbReference type="EMBL" id="KAG9508909.1"/>
    </source>
</evidence>
<keyword evidence="5 11" id="KW-0245">EGF-like domain</keyword>
<comment type="caution">
    <text evidence="14">The sequence shown here is derived from an EMBL/GenBank/DDBJ whole genome shotgun (WGS) entry which is preliminary data.</text>
</comment>
<keyword evidence="9 11" id="KW-1015">Disulfide bond</keyword>
<dbReference type="SUPFAM" id="SSF57196">
    <property type="entry name" value="EGF/Laminin"/>
    <property type="match status" value="3"/>
</dbReference>
<comment type="similarity">
    <text evidence="2">Belongs to the fibulin family.</text>
</comment>
<evidence type="ECO:0000256" key="8">
    <source>
        <dbReference type="ARBA" id="ARBA00022837"/>
    </source>
</evidence>
<evidence type="ECO:0000256" key="9">
    <source>
        <dbReference type="ARBA" id="ARBA00023157"/>
    </source>
</evidence>
<evidence type="ECO:0000256" key="4">
    <source>
        <dbReference type="ARBA" id="ARBA00022530"/>
    </source>
</evidence>
<sequence length="977" mass="106928">MMLLPTAAAAAAAAAKITKKTTIKLTNATCLLDQLITHNCLESPQLLLDRCCHIGKQRAIENAAFDCKMSARDALANMSVALELSISGTYADQCEMLLESCCMAHHRTRNCHAGKQFAHSGSGCMDVELSKQANVATESFNDCCMACSLGILASRQPVTGASPIVTRNSQQQLMARCKLISPLASSLSGQLYEQTYIDCCQQALPKSQVLNLLTPGSAVNCSQANACSQRCIEAGFYDTSTRQLVEHDRCDCFVGYKLAADGINCVDIDECAEQLHSCNRQAEICDNTRGAYRCLARDSVASSSSPSSHRDTCAFGFEWDIVVHQCVPVLSHKQPAMMQQDGLQQFHSSHHSHSHSSRSFASGATNLPSHSSQFHLSQSTFGTPDTGSGPTLSTHTQQLTVHKGSCNSGQQQHQNQCDTRTHRCVDLAFGKGYTCLKLITSNAAARSLLIRRKRFGEMEGTSGDTTTEEGEEVTSSAGETTTSTTTTSSSTEAPTSGDNKDEEIDNIDNSERDNALIGSVSPIGSGVFDCSADYRYDFNTRRCHKINICRPNPCKQGDTCLPFVTTTGEKSYKCQQQCPKGYRVVSLSLDAASGFGTGIRSNNVRSNTLCEDIDECRLGTNTCLAENHEICLNTDGSYVCRCETGFFKNSDGKCQDIDECAERGDMLCPPDTSRCVNKPGTYQCACKAGFRHEGDNTRLCVDIDECKEVERTCEHTCLNTYGSHKCLCRRGYRLADDGHSCQDIDECKLYGNHSLSGVGGASANGQPISERTCVGVCINLPGSFQCQCPQGYRLSLDQTTCQDINECLEDPLRCGQDRVCFNTRGGFKCNTIICPDGYVKDIINRNKCKLNVKSKSKYQPISITYNYITFPSELDLQPKGSVELFTMRGPKNFDIDAKFELKLVSATKIGQPDVRTARRSDFSISEPDFNEGVVNMIRPIQGPQDIELDLELKLYSNKVLQSVQMAKLIIYVTLKPF</sequence>
<dbReference type="InterPro" id="IPR026823">
    <property type="entry name" value="cEGF"/>
</dbReference>
<dbReference type="InterPro" id="IPR000742">
    <property type="entry name" value="EGF"/>
</dbReference>
<comment type="subcellular location">
    <subcellularLocation>
        <location evidence="1">Secreted</location>
        <location evidence="1">Extracellular space</location>
        <location evidence="1">Extracellular matrix</location>
    </subcellularLocation>
</comment>
<dbReference type="PANTHER" id="PTHR47333:SF4">
    <property type="entry name" value="EGF-LIKE DOMAIN-CONTAINING PROTEIN"/>
    <property type="match status" value="1"/>
</dbReference>
<dbReference type="CDD" id="cd00054">
    <property type="entry name" value="EGF_CA"/>
    <property type="match status" value="4"/>
</dbReference>
<dbReference type="InterPro" id="IPR049883">
    <property type="entry name" value="NOTCH1_EGF-like"/>
</dbReference>
<dbReference type="Gene3D" id="2.10.25.10">
    <property type="entry name" value="Laminin"/>
    <property type="match status" value="8"/>
</dbReference>
<dbReference type="InterPro" id="IPR055088">
    <property type="entry name" value="Fibulin_C"/>
</dbReference>
<keyword evidence="10" id="KW-0325">Glycoprotein</keyword>
<keyword evidence="4" id="KW-0272">Extracellular matrix</keyword>
<dbReference type="PROSITE" id="PS50026">
    <property type="entry name" value="EGF_3"/>
    <property type="match status" value="2"/>
</dbReference>
<keyword evidence="7" id="KW-0677">Repeat</keyword>
<evidence type="ECO:0000256" key="2">
    <source>
        <dbReference type="ARBA" id="ARBA00006127"/>
    </source>
</evidence>
<accession>A0ABQ7S663</accession>
<evidence type="ECO:0000313" key="15">
    <source>
        <dbReference type="Proteomes" id="UP000825002"/>
    </source>
</evidence>
<feature type="domain" description="EGF-like" evidence="13">
    <location>
        <begin position="702"/>
        <end position="742"/>
    </location>
</feature>
<reference evidence="14 15" key="1">
    <citation type="submission" date="2020-10" db="EMBL/GenBank/DDBJ databases">
        <authorList>
            <person name="Klimov P.B."/>
            <person name="Dyachkov S.M."/>
            <person name="Chetverikov P.E."/>
        </authorList>
    </citation>
    <scope>NUCLEOTIDE SEQUENCE [LARGE SCALE GENOMIC DNA]</scope>
    <source>
        <strain evidence="14">BMOC 18-1129-001#AD2665</strain>
        <tissue evidence="14">Entire mites</tissue>
    </source>
</reference>
<keyword evidence="8" id="KW-0106">Calcium</keyword>
<evidence type="ECO:0000256" key="5">
    <source>
        <dbReference type="ARBA" id="ARBA00022536"/>
    </source>
</evidence>
<feature type="disulfide bond" evidence="11">
    <location>
        <begin position="623"/>
        <end position="640"/>
    </location>
</feature>
<dbReference type="PROSITE" id="PS01186">
    <property type="entry name" value="EGF_2"/>
    <property type="match status" value="2"/>
</dbReference>
<evidence type="ECO:0000256" key="6">
    <source>
        <dbReference type="ARBA" id="ARBA00022729"/>
    </source>
</evidence>
<evidence type="ECO:0000256" key="10">
    <source>
        <dbReference type="ARBA" id="ARBA00023180"/>
    </source>
</evidence>
<name>A0ABQ7S663_9ACAR</name>
<dbReference type="SMART" id="SM00181">
    <property type="entry name" value="EGF"/>
    <property type="match status" value="7"/>
</dbReference>
<feature type="region of interest" description="Disordered" evidence="12">
    <location>
        <begin position="338"/>
        <end position="417"/>
    </location>
</feature>
<dbReference type="Pfam" id="PF12662">
    <property type="entry name" value="cEGF"/>
    <property type="match status" value="2"/>
</dbReference>
<feature type="domain" description="EGF-like" evidence="13">
    <location>
        <begin position="612"/>
        <end position="655"/>
    </location>
</feature>
<dbReference type="PANTHER" id="PTHR47333">
    <property type="entry name" value="VON WILLEBRAND FACTOR C AND EGF DOMAIN-CONTAINING PROTEIN"/>
    <property type="match status" value="1"/>
</dbReference>
<dbReference type="Proteomes" id="UP000825002">
    <property type="component" value="Unassembled WGS sequence"/>
</dbReference>
<dbReference type="EMBL" id="JAIFTH010000830">
    <property type="protein sequence ID" value="KAG9508909.1"/>
    <property type="molecule type" value="Genomic_DNA"/>
</dbReference>
<dbReference type="InterPro" id="IPR009030">
    <property type="entry name" value="Growth_fac_rcpt_cys_sf"/>
</dbReference>
<evidence type="ECO:0000256" key="11">
    <source>
        <dbReference type="PROSITE-ProRule" id="PRU00076"/>
    </source>
</evidence>
<feature type="compositionally biased region" description="Low complexity" evidence="12">
    <location>
        <begin position="473"/>
        <end position="497"/>
    </location>
</feature>
<keyword evidence="6" id="KW-0732">Signal</keyword>
<evidence type="ECO:0000256" key="1">
    <source>
        <dbReference type="ARBA" id="ARBA00004498"/>
    </source>
</evidence>
<comment type="caution">
    <text evidence="11">Lacks conserved residue(s) required for the propagation of feature annotation.</text>
</comment>
<protein>
    <submittedName>
        <fullName evidence="14">Fibulin-1</fullName>
    </submittedName>
</protein>